<reference evidence="1" key="1">
    <citation type="journal article" date="2015" name="Nature">
        <title>Complex archaea that bridge the gap between prokaryotes and eukaryotes.</title>
        <authorList>
            <person name="Spang A."/>
            <person name="Saw J.H."/>
            <person name="Jorgensen S.L."/>
            <person name="Zaremba-Niedzwiedzka K."/>
            <person name="Martijn J."/>
            <person name="Lind A.E."/>
            <person name="van Eijk R."/>
            <person name="Schleper C."/>
            <person name="Guy L."/>
            <person name="Ettema T.J."/>
        </authorList>
    </citation>
    <scope>NUCLEOTIDE SEQUENCE</scope>
</reference>
<protein>
    <submittedName>
        <fullName evidence="1">Uncharacterized protein</fullName>
    </submittedName>
</protein>
<name>A0A0F9E1K3_9ZZZZ</name>
<comment type="caution">
    <text evidence="1">The sequence shown here is derived from an EMBL/GenBank/DDBJ whole genome shotgun (WGS) entry which is preliminary data.</text>
</comment>
<sequence>MAQGFDATIPQLASDLLSPEVRANLLALVTHHSGPTEPTGATQGFIWLDTSVPSNLKLKQHNGTAFVTLFQFINSSPLAAGAVSKFTHTQVSITSPWSVNHNLGTQDVSVMIWDASNEAIIPNTIEIVDIDNITITFSPAQSGRAVVIG</sequence>
<gene>
    <name evidence="1" type="ORF">LCGC14_2130440</name>
</gene>
<evidence type="ECO:0000313" key="1">
    <source>
        <dbReference type="EMBL" id="KKL67893.1"/>
    </source>
</evidence>
<dbReference type="AlphaFoldDB" id="A0A0F9E1K3"/>
<organism evidence="1">
    <name type="scientific">marine sediment metagenome</name>
    <dbReference type="NCBI Taxonomy" id="412755"/>
    <lineage>
        <taxon>unclassified sequences</taxon>
        <taxon>metagenomes</taxon>
        <taxon>ecological metagenomes</taxon>
    </lineage>
</organism>
<accession>A0A0F9E1K3</accession>
<proteinExistence type="predicted"/>
<dbReference type="EMBL" id="LAZR01026712">
    <property type="protein sequence ID" value="KKL67893.1"/>
    <property type="molecule type" value="Genomic_DNA"/>
</dbReference>